<dbReference type="AlphaFoldDB" id="A0AAD7YZ28"/>
<evidence type="ECO:0000313" key="3">
    <source>
        <dbReference type="Proteomes" id="UP001231518"/>
    </source>
</evidence>
<dbReference type="CDD" id="cd00304">
    <property type="entry name" value="RT_like"/>
    <property type="match status" value="1"/>
</dbReference>
<dbReference type="EMBL" id="JARGEI010000003">
    <property type="protein sequence ID" value="KAJ8734267.1"/>
    <property type="molecule type" value="Genomic_DNA"/>
</dbReference>
<dbReference type="PANTHER" id="PTHR21301">
    <property type="entry name" value="REVERSE TRANSCRIPTASE"/>
    <property type="match status" value="1"/>
</dbReference>
<proteinExistence type="predicted"/>
<accession>A0AAD7YZ28</accession>
<name>A0AAD7YZ28_MYTSE</name>
<protein>
    <recommendedName>
        <fullName evidence="1">Helix-turn-helix domain-containing protein</fullName>
    </recommendedName>
</protein>
<sequence length="195" mass="22409">MGSPVAPVVANLWMEHFEDLAISTCPVPIKFWKRYVDDVFCILKGGIPEIERCLNHLNNIHTAMHFTAEVERDRSLAFLDVKVIARSDGTLSHSVYRKPTHTDRYLHATSHHHPYHLKSVVTSLTSRAFDLCDSEHLTDELSHVRKVLLMNGYKTNEEIVRSEKKRTARRIHSGAPNNLLAISERSNRQDRSFIE</sequence>
<dbReference type="Proteomes" id="UP001231518">
    <property type="component" value="Chromosome 5"/>
</dbReference>
<dbReference type="Pfam" id="PF26215">
    <property type="entry name" value="HTH_animal"/>
    <property type="match status" value="1"/>
</dbReference>
<organism evidence="2 3">
    <name type="scientific">Mythimna separata</name>
    <name type="common">Oriental armyworm</name>
    <name type="synonym">Pseudaletia separata</name>
    <dbReference type="NCBI Taxonomy" id="271217"/>
    <lineage>
        <taxon>Eukaryota</taxon>
        <taxon>Metazoa</taxon>
        <taxon>Ecdysozoa</taxon>
        <taxon>Arthropoda</taxon>
        <taxon>Hexapoda</taxon>
        <taxon>Insecta</taxon>
        <taxon>Pterygota</taxon>
        <taxon>Neoptera</taxon>
        <taxon>Endopterygota</taxon>
        <taxon>Lepidoptera</taxon>
        <taxon>Glossata</taxon>
        <taxon>Ditrysia</taxon>
        <taxon>Noctuoidea</taxon>
        <taxon>Noctuidae</taxon>
        <taxon>Noctuinae</taxon>
        <taxon>Hadenini</taxon>
        <taxon>Mythimna</taxon>
    </lineage>
</organism>
<feature type="domain" description="Helix-turn-helix" evidence="1">
    <location>
        <begin position="104"/>
        <end position="158"/>
    </location>
</feature>
<gene>
    <name evidence="2" type="ORF">PYW07_014818</name>
</gene>
<keyword evidence="3" id="KW-1185">Reference proteome</keyword>
<dbReference type="InterPro" id="IPR058912">
    <property type="entry name" value="HTH_animal"/>
</dbReference>
<evidence type="ECO:0000313" key="2">
    <source>
        <dbReference type="EMBL" id="KAJ8734267.1"/>
    </source>
</evidence>
<evidence type="ECO:0000259" key="1">
    <source>
        <dbReference type="Pfam" id="PF26215"/>
    </source>
</evidence>
<reference evidence="2" key="1">
    <citation type="submission" date="2023-03" db="EMBL/GenBank/DDBJ databases">
        <title>Chromosome-level genomes of two armyworms, Mythimna separata and Mythimna loreyi, provide insights into the biosynthesis and reception of sex pheromones.</title>
        <authorList>
            <person name="Zhao H."/>
        </authorList>
    </citation>
    <scope>NUCLEOTIDE SEQUENCE</scope>
    <source>
        <strain evidence="2">BeijingLab</strain>
        <tissue evidence="2">Pupa</tissue>
    </source>
</reference>
<comment type="caution">
    <text evidence="2">The sequence shown here is derived from an EMBL/GenBank/DDBJ whole genome shotgun (WGS) entry which is preliminary data.</text>
</comment>
<dbReference type="PANTHER" id="PTHR21301:SF11">
    <property type="entry name" value="GIY-YIG DOMAIN-CONTAINING PROTEIN"/>
    <property type="match status" value="1"/>
</dbReference>